<dbReference type="EC" id="2.-.-.-" evidence="2"/>
<dbReference type="RefSeq" id="WP_285065173.1">
    <property type="nucleotide sequence ID" value="NZ_CAUPDI010000030.1"/>
</dbReference>
<evidence type="ECO:0000313" key="2">
    <source>
        <dbReference type="EMBL" id="MDK7186513.1"/>
    </source>
</evidence>
<sequence>MSPNPSNEELCLRVAQESDARALRVLLEQVSYETPYLVDASTGERSWEQEADLIATYQQDTHSIMLVAEVADDLIGLGELSVLDQDRQNHVAELGICILKDYWGLGIGKLFMESLLEFAQASGLKVITLEVLVDNERAIRLYQAFGFEIRGRLSQRLRVDSNYLDVYTMERVLA</sequence>
<dbReference type="InterPro" id="IPR016181">
    <property type="entry name" value="Acyl_CoA_acyltransferase"/>
</dbReference>
<dbReference type="GO" id="GO:0016747">
    <property type="term" value="F:acyltransferase activity, transferring groups other than amino-acyl groups"/>
    <property type="evidence" value="ECO:0007669"/>
    <property type="project" value="InterPro"/>
</dbReference>
<evidence type="ECO:0000259" key="1">
    <source>
        <dbReference type="PROSITE" id="PS51186"/>
    </source>
</evidence>
<dbReference type="PROSITE" id="PS51186">
    <property type="entry name" value="GNAT"/>
    <property type="match status" value="1"/>
</dbReference>
<comment type="caution">
    <text evidence="2">The sequence shown here is derived from an EMBL/GenBank/DDBJ whole genome shotgun (WGS) entry which is preliminary data.</text>
</comment>
<dbReference type="SUPFAM" id="SSF55729">
    <property type="entry name" value="Acyl-CoA N-acyltransferases (Nat)"/>
    <property type="match status" value="1"/>
</dbReference>
<dbReference type="InterPro" id="IPR000182">
    <property type="entry name" value="GNAT_dom"/>
</dbReference>
<dbReference type="EMBL" id="JASOOE010000002">
    <property type="protein sequence ID" value="MDK7186513.1"/>
    <property type="molecule type" value="Genomic_DNA"/>
</dbReference>
<dbReference type="CDD" id="cd04301">
    <property type="entry name" value="NAT_SF"/>
    <property type="match status" value="1"/>
</dbReference>
<accession>A0AAJ1V1X2</accession>
<name>A0AAJ1V1X2_9LACT</name>
<reference evidence="2" key="1">
    <citation type="submission" date="2023-05" db="EMBL/GenBank/DDBJ databases">
        <title>Cataloging the Phylogenetic Diversity of Human Bladder Bacteria.</title>
        <authorList>
            <person name="Du J."/>
        </authorList>
    </citation>
    <scope>NUCLEOTIDE SEQUENCE</scope>
    <source>
        <strain evidence="2">UMB1231</strain>
    </source>
</reference>
<dbReference type="Proteomes" id="UP001229251">
    <property type="component" value="Unassembled WGS sequence"/>
</dbReference>
<keyword evidence="2" id="KW-0808">Transferase</keyword>
<feature type="domain" description="N-acetyltransferase" evidence="1">
    <location>
        <begin position="10"/>
        <end position="170"/>
    </location>
</feature>
<dbReference type="Pfam" id="PF00583">
    <property type="entry name" value="Acetyltransf_1"/>
    <property type="match status" value="1"/>
</dbReference>
<dbReference type="PANTHER" id="PTHR43415">
    <property type="entry name" value="SPERMIDINE N(1)-ACETYLTRANSFERASE"/>
    <property type="match status" value="1"/>
</dbReference>
<organism evidence="2 3">
    <name type="scientific">Facklamia hominis</name>
    <dbReference type="NCBI Taxonomy" id="178214"/>
    <lineage>
        <taxon>Bacteria</taxon>
        <taxon>Bacillati</taxon>
        <taxon>Bacillota</taxon>
        <taxon>Bacilli</taxon>
        <taxon>Lactobacillales</taxon>
        <taxon>Aerococcaceae</taxon>
        <taxon>Facklamia</taxon>
    </lineage>
</organism>
<proteinExistence type="predicted"/>
<evidence type="ECO:0000313" key="3">
    <source>
        <dbReference type="Proteomes" id="UP001229251"/>
    </source>
</evidence>
<protein>
    <submittedName>
        <fullName evidence="2">GNAT family protein</fullName>
        <ecNumber evidence="2">2.-.-.-</ecNumber>
    </submittedName>
</protein>
<gene>
    <name evidence="2" type="ORF">QP433_00785</name>
</gene>
<dbReference type="Gene3D" id="3.40.630.30">
    <property type="match status" value="1"/>
</dbReference>
<dbReference type="AlphaFoldDB" id="A0AAJ1V1X2"/>
<dbReference type="PANTHER" id="PTHR43415:SF3">
    <property type="entry name" value="GNAT-FAMILY ACETYLTRANSFERASE"/>
    <property type="match status" value="1"/>
</dbReference>